<dbReference type="Proteomes" id="UP000038045">
    <property type="component" value="Unplaced"/>
</dbReference>
<feature type="domain" description="PDZ" evidence="2">
    <location>
        <begin position="1127"/>
        <end position="1198"/>
    </location>
</feature>
<sequence length="1214" mass="136558">MSNIKRINLKEPPSTTCKEGQVIQTIILYRNFEDTNPFNTKIKKDNSYITNQQIFKKNFGFSIVGGVDSPKGSLGIFVKTICTNGVASRSGLLETGDEILSVNGISLRGKTHEESIKLLKKYGRCSLVLTIAKNRKDKLNNNSSSSIIETESSVCSDEIFNDKLDINNVINDDDYEGYDKVKNLKMYDEGTSESEKETNDKIKVNNDYEKIVTLEEEQYYQVIFDDDEVKECKEDKKSSIKNCWQQSSIYQYNHRKKFFFGCGTKKESSFNHSLDSVMKRIVILRRQNSKERLGLGVAIESDEENERVLCVTVEQIDEDSISHIQGLSPGDRIWQINGIDVHNCKRIECLSLFQCAPLLLNLVVSTPFKKIPNNYQLLDNIITPPPKKVSLEDKNSYNSFKANNSANQEVLENDYQTITTESSSFDKLPLSLSNIPQYLTTDYLCETVNYQMSSRKTDQPSPNSQEMIINKKGDEIENEKMKDSVILKNVNENCINMNKNNYSPPLTLINTSSSVSSISPDPHSPTHSEDSGFQNDHTSGGKSRQPSSPVPVPINCNKASAYNTTSTSPTRYRSVFERTTDSVEIGRKAEENKLIDNNKRNKVLVEDNYKMFNETADCFIKGRNSNSMYDYMDCKISKSQPFILNKIVLPTIKKSPPSVPPKPKPSTTILGPLGEDENCLKTNKIFNRASVIYNSEDNSDVVKLNDITPIKSSTKKVSTLIHKFQTGNIIQEDSDEEIENLSLNGEPLSSSTMVFERNNDAGEEIVLQEDFLIEQDRYSDIVNKQIIINNKQNFSLSKREISNENDTCKGSEDKYKSLAEKYREPSPIKEVLAPALKELLERDSNYKKLSSTSSKVIKTINNCSDKMNKNYTNNLIKEEEEEDLKSNNDIIISGTQTPPPTVEKFENSTNENIKIESCSSKKIFERNNICEKYKPIILQQQSLNISPLPSGRTSRSSTSTTTLNSTISSLSTKKSSLINLTQSQIDELQRILKDQYDDYEFFVVNMHRVAGIIDGSVGIILTGAESTNNFSTITVQRVITGSVADREGTLLKGDRLFFIQGKSTSTMTASDARKELKAEAQVVNVIGGRINKYKMYRVSSSLDTINDSENIFNSDPNLYKYDETPMEVILTKTTIGIGFSLDGGIDSSYGNRPIIIKRLFNGGEATKSGLLSAGDILEKIEDKSLEGMSYLDAWKILKGLPEGKIKLTIKKIQK</sequence>
<protein>
    <submittedName>
        <fullName evidence="4">PDZ domain-containing protein</fullName>
    </submittedName>
</protein>
<dbReference type="InterPro" id="IPR036034">
    <property type="entry name" value="PDZ_sf"/>
</dbReference>
<evidence type="ECO:0000259" key="2">
    <source>
        <dbReference type="PROSITE" id="PS50106"/>
    </source>
</evidence>
<dbReference type="PANTHER" id="PTHR11324">
    <property type="entry name" value="IL16-RELATED"/>
    <property type="match status" value="1"/>
</dbReference>
<feature type="domain" description="PDZ" evidence="2">
    <location>
        <begin position="281"/>
        <end position="368"/>
    </location>
</feature>
<name>A0A0N4ZU25_PARTI</name>
<feature type="compositionally biased region" description="Polar residues" evidence="1">
    <location>
        <begin position="531"/>
        <end position="547"/>
    </location>
</feature>
<dbReference type="Gene3D" id="2.30.42.10">
    <property type="match status" value="4"/>
</dbReference>
<feature type="domain" description="PDZ" evidence="2">
    <location>
        <begin position="48"/>
        <end position="121"/>
    </location>
</feature>
<feature type="domain" description="PDZ" evidence="2">
    <location>
        <begin position="1003"/>
        <end position="1091"/>
    </location>
</feature>
<dbReference type="CDD" id="cd00136">
    <property type="entry name" value="PDZ_canonical"/>
    <property type="match status" value="1"/>
</dbReference>
<accession>A0A0N4ZU25</accession>
<dbReference type="PROSITE" id="PS50106">
    <property type="entry name" value="PDZ"/>
    <property type="match status" value="4"/>
</dbReference>
<dbReference type="AlphaFoldDB" id="A0A0N4ZU25"/>
<dbReference type="SMART" id="SM00228">
    <property type="entry name" value="PDZ"/>
    <property type="match status" value="4"/>
</dbReference>
<evidence type="ECO:0000256" key="1">
    <source>
        <dbReference type="SAM" id="MobiDB-lite"/>
    </source>
</evidence>
<reference evidence="4" key="1">
    <citation type="submission" date="2017-02" db="UniProtKB">
        <authorList>
            <consortium name="WormBaseParasite"/>
        </authorList>
    </citation>
    <scope>IDENTIFICATION</scope>
</reference>
<proteinExistence type="predicted"/>
<evidence type="ECO:0000313" key="4">
    <source>
        <dbReference type="WBParaSite" id="PTRK_0001209000.1"/>
    </source>
</evidence>
<dbReference type="SUPFAM" id="SSF50156">
    <property type="entry name" value="PDZ domain-like"/>
    <property type="match status" value="4"/>
</dbReference>
<evidence type="ECO:0000313" key="3">
    <source>
        <dbReference type="Proteomes" id="UP000038045"/>
    </source>
</evidence>
<dbReference type="Pfam" id="PF00595">
    <property type="entry name" value="PDZ"/>
    <property type="match status" value="4"/>
</dbReference>
<dbReference type="STRING" id="131310.A0A0N4ZU25"/>
<feature type="region of interest" description="Disordered" evidence="1">
    <location>
        <begin position="513"/>
        <end position="567"/>
    </location>
</feature>
<organism evidence="3 4">
    <name type="scientific">Parastrongyloides trichosuri</name>
    <name type="common">Possum-specific nematode worm</name>
    <dbReference type="NCBI Taxonomy" id="131310"/>
    <lineage>
        <taxon>Eukaryota</taxon>
        <taxon>Metazoa</taxon>
        <taxon>Ecdysozoa</taxon>
        <taxon>Nematoda</taxon>
        <taxon>Chromadorea</taxon>
        <taxon>Rhabditida</taxon>
        <taxon>Tylenchina</taxon>
        <taxon>Panagrolaimomorpha</taxon>
        <taxon>Strongyloidoidea</taxon>
        <taxon>Strongyloididae</taxon>
        <taxon>Parastrongyloides</taxon>
    </lineage>
</organism>
<dbReference type="InterPro" id="IPR001478">
    <property type="entry name" value="PDZ"/>
</dbReference>
<keyword evidence="3" id="KW-1185">Reference proteome</keyword>
<dbReference type="WBParaSite" id="PTRK_0001209000.1">
    <property type="protein sequence ID" value="PTRK_0001209000.1"/>
    <property type="gene ID" value="PTRK_0001209000"/>
</dbReference>
<dbReference type="PANTHER" id="PTHR11324:SF16">
    <property type="entry name" value="PDZ DOMAIN-CONTAINING PROTEIN 2"/>
    <property type="match status" value="1"/>
</dbReference>
<feature type="compositionally biased region" description="Polar residues" evidence="1">
    <location>
        <begin position="557"/>
        <end position="567"/>
    </location>
</feature>